<dbReference type="STRING" id="946122.A0A0C2WDN1"/>
<accession>A0A0C2WDN1</accession>
<dbReference type="InParanoid" id="A0A0C2WDN1"/>
<evidence type="ECO:0000313" key="2">
    <source>
        <dbReference type="Proteomes" id="UP000054549"/>
    </source>
</evidence>
<dbReference type="OrthoDB" id="5599163at2759"/>
<dbReference type="EMBL" id="KN818657">
    <property type="protein sequence ID" value="KIL54696.1"/>
    <property type="molecule type" value="Genomic_DNA"/>
</dbReference>
<dbReference type="HOGENOM" id="CLU_2026126_0_0_1"/>
<evidence type="ECO:0000313" key="1">
    <source>
        <dbReference type="EMBL" id="KIL54696.1"/>
    </source>
</evidence>
<dbReference type="AlphaFoldDB" id="A0A0C2WDN1"/>
<protein>
    <submittedName>
        <fullName evidence="1">Uncharacterized protein</fullName>
    </submittedName>
</protein>
<name>A0A0C2WDN1_AMAMK</name>
<keyword evidence="2" id="KW-1185">Reference proteome</keyword>
<organism evidence="1 2">
    <name type="scientific">Amanita muscaria (strain Koide BX008)</name>
    <dbReference type="NCBI Taxonomy" id="946122"/>
    <lineage>
        <taxon>Eukaryota</taxon>
        <taxon>Fungi</taxon>
        <taxon>Dikarya</taxon>
        <taxon>Basidiomycota</taxon>
        <taxon>Agaricomycotina</taxon>
        <taxon>Agaricomycetes</taxon>
        <taxon>Agaricomycetidae</taxon>
        <taxon>Agaricales</taxon>
        <taxon>Pluteineae</taxon>
        <taxon>Amanitaceae</taxon>
        <taxon>Amanita</taxon>
    </lineage>
</organism>
<gene>
    <name evidence="1" type="ORF">M378DRAFT_182445</name>
</gene>
<proteinExistence type="predicted"/>
<dbReference type="Proteomes" id="UP000054549">
    <property type="component" value="Unassembled WGS sequence"/>
</dbReference>
<reference evidence="1 2" key="1">
    <citation type="submission" date="2014-04" db="EMBL/GenBank/DDBJ databases">
        <title>Evolutionary Origins and Diversification of the Mycorrhizal Mutualists.</title>
        <authorList>
            <consortium name="DOE Joint Genome Institute"/>
            <consortium name="Mycorrhizal Genomics Consortium"/>
            <person name="Kohler A."/>
            <person name="Kuo A."/>
            <person name="Nagy L.G."/>
            <person name="Floudas D."/>
            <person name="Copeland A."/>
            <person name="Barry K.W."/>
            <person name="Cichocki N."/>
            <person name="Veneault-Fourrey C."/>
            <person name="LaButti K."/>
            <person name="Lindquist E.A."/>
            <person name="Lipzen A."/>
            <person name="Lundell T."/>
            <person name="Morin E."/>
            <person name="Murat C."/>
            <person name="Riley R."/>
            <person name="Ohm R."/>
            <person name="Sun H."/>
            <person name="Tunlid A."/>
            <person name="Henrissat B."/>
            <person name="Grigoriev I.V."/>
            <person name="Hibbett D.S."/>
            <person name="Martin F."/>
        </authorList>
    </citation>
    <scope>NUCLEOTIDE SEQUENCE [LARGE SCALE GENOMIC DNA]</scope>
    <source>
        <strain evidence="1 2">Koide BX008</strain>
    </source>
</reference>
<sequence>MKQALRAAPESSSPATTPWVSRNLQEEIDYYSFGARKYKPVHKKVRPVPSYMPDARSQEFKPIPIPDISPLPLRVESRSNFVQNGRLSRERLDEILSKIPSGFLTEKKLICLRSFYRLIKAQ</sequence>